<dbReference type="InterPro" id="IPR000719">
    <property type="entry name" value="Prot_kinase_dom"/>
</dbReference>
<dbReference type="RefSeq" id="XP_004987509.1">
    <property type="nucleotide sequence ID" value="XM_004987452.1"/>
</dbReference>
<dbReference type="InterPro" id="IPR017441">
    <property type="entry name" value="Protein_kinase_ATP_BS"/>
</dbReference>
<evidence type="ECO:0000256" key="5">
    <source>
        <dbReference type="SAM" id="MobiDB-lite"/>
    </source>
</evidence>
<feature type="compositionally biased region" description="Low complexity" evidence="5">
    <location>
        <begin position="1"/>
        <end position="18"/>
    </location>
</feature>
<gene>
    <name evidence="7" type="ORF">PTSG_11471</name>
</gene>
<feature type="domain" description="Protein kinase" evidence="6">
    <location>
        <begin position="85"/>
        <end position="238"/>
    </location>
</feature>
<dbReference type="AlphaFoldDB" id="F2UTJ6"/>
<dbReference type="GeneID" id="16068027"/>
<dbReference type="GO" id="GO:0004674">
    <property type="term" value="F:protein serine/threonine kinase activity"/>
    <property type="evidence" value="ECO:0007669"/>
    <property type="project" value="UniProtKB-KW"/>
</dbReference>
<dbReference type="CDD" id="cd00180">
    <property type="entry name" value="PKc"/>
    <property type="match status" value="1"/>
</dbReference>
<dbReference type="GO" id="GO:0035556">
    <property type="term" value="P:intracellular signal transduction"/>
    <property type="evidence" value="ECO:0007669"/>
    <property type="project" value="TreeGrafter"/>
</dbReference>
<evidence type="ECO:0000256" key="2">
    <source>
        <dbReference type="ARBA" id="ARBA00022840"/>
    </source>
</evidence>
<dbReference type="PROSITE" id="PS00108">
    <property type="entry name" value="PROTEIN_KINASE_ST"/>
    <property type="match status" value="1"/>
</dbReference>
<keyword evidence="4" id="KW-0723">Serine/threonine-protein kinase</keyword>
<keyword evidence="2 3" id="KW-0067">ATP-binding</keyword>
<dbReference type="PROSITE" id="PS00107">
    <property type="entry name" value="PROTEIN_KINASE_ATP"/>
    <property type="match status" value="1"/>
</dbReference>
<proteinExistence type="inferred from homology"/>
<organism evidence="8">
    <name type="scientific">Salpingoeca rosetta (strain ATCC 50818 / BSB-021)</name>
    <dbReference type="NCBI Taxonomy" id="946362"/>
    <lineage>
        <taxon>Eukaryota</taxon>
        <taxon>Choanoflagellata</taxon>
        <taxon>Craspedida</taxon>
        <taxon>Salpingoecidae</taxon>
        <taxon>Salpingoeca</taxon>
    </lineage>
</organism>
<dbReference type="SMART" id="SM00220">
    <property type="entry name" value="S_TKc"/>
    <property type="match status" value="1"/>
</dbReference>
<comment type="similarity">
    <text evidence="4">Belongs to the protein kinase superfamily.</text>
</comment>
<protein>
    <submittedName>
        <fullName evidence="7">CAMK/CAMKL protein kinase</fullName>
    </submittedName>
</protein>
<keyword evidence="1 3" id="KW-0547">Nucleotide-binding</keyword>
<dbReference type="eggNOG" id="KOG0583">
    <property type="taxonomic scope" value="Eukaryota"/>
</dbReference>
<accession>F2UTJ6</accession>
<dbReference type="EMBL" id="GL833054">
    <property type="protein sequence ID" value="EGD72969.1"/>
    <property type="molecule type" value="Genomic_DNA"/>
</dbReference>
<dbReference type="STRING" id="946362.F2UTJ6"/>
<dbReference type="PROSITE" id="PS50011">
    <property type="entry name" value="PROTEIN_KINASE_DOM"/>
    <property type="match status" value="1"/>
</dbReference>
<evidence type="ECO:0000256" key="4">
    <source>
        <dbReference type="RuleBase" id="RU000304"/>
    </source>
</evidence>
<sequence>MQQPAASPQQQQRAQPRQLHSPSESQKGPCHHSRYEQEQRSQRTSALGQPPQATAMIRSYKRFNEFLDGKKAREESRKGKRLSGYKLQRQLGQGAFAKVVQGRHSMTGDDVAIKRILKPYSNDAARTIMNEIYLMARLNHPNLVFLYQVVDTPAETALVLELGKLGTLNEHLERGIDGPLVTNILRQVMDGVRHMHTLGIAHRDIKADNVFMATPTRPLGDGAVPVHMATKSTLCTLI</sequence>
<dbReference type="GO" id="GO:0005524">
    <property type="term" value="F:ATP binding"/>
    <property type="evidence" value="ECO:0007669"/>
    <property type="project" value="UniProtKB-UniRule"/>
</dbReference>
<dbReference type="InterPro" id="IPR011009">
    <property type="entry name" value="Kinase-like_dom_sf"/>
</dbReference>
<feature type="region of interest" description="Disordered" evidence="5">
    <location>
        <begin position="1"/>
        <end position="52"/>
    </location>
</feature>
<dbReference type="PANTHER" id="PTHR24346:SF30">
    <property type="entry name" value="MATERNAL EMBRYONIC LEUCINE ZIPPER KINASE"/>
    <property type="match status" value="1"/>
</dbReference>
<dbReference type="OMA" id="EIYLMAR"/>
<dbReference type="SUPFAM" id="SSF56112">
    <property type="entry name" value="Protein kinase-like (PK-like)"/>
    <property type="match status" value="1"/>
</dbReference>
<feature type="binding site" evidence="3">
    <location>
        <position position="118"/>
    </location>
    <ligand>
        <name>ATP</name>
        <dbReference type="ChEBI" id="CHEBI:30616"/>
    </ligand>
</feature>
<dbReference type="InterPro" id="IPR008271">
    <property type="entry name" value="Ser/Thr_kinase_AS"/>
</dbReference>
<dbReference type="KEGG" id="sre:PTSG_11471"/>
<dbReference type="Pfam" id="PF00069">
    <property type="entry name" value="Pkinase"/>
    <property type="match status" value="1"/>
</dbReference>
<dbReference type="InParanoid" id="F2UTJ6"/>
<dbReference type="OrthoDB" id="942095at2759"/>
<dbReference type="PANTHER" id="PTHR24346">
    <property type="entry name" value="MAP/MICROTUBULE AFFINITY-REGULATING KINASE"/>
    <property type="match status" value="1"/>
</dbReference>
<keyword evidence="7" id="KW-0808">Transferase</keyword>
<evidence type="ECO:0000313" key="7">
    <source>
        <dbReference type="EMBL" id="EGD72969.1"/>
    </source>
</evidence>
<keyword evidence="8" id="KW-1185">Reference proteome</keyword>
<dbReference type="Gene3D" id="1.10.510.10">
    <property type="entry name" value="Transferase(Phosphotransferase) domain 1"/>
    <property type="match status" value="1"/>
</dbReference>
<name>F2UTJ6_SALR5</name>
<evidence type="ECO:0000259" key="6">
    <source>
        <dbReference type="PROSITE" id="PS50011"/>
    </source>
</evidence>
<keyword evidence="7" id="KW-0418">Kinase</keyword>
<dbReference type="GO" id="GO:0005737">
    <property type="term" value="C:cytoplasm"/>
    <property type="evidence" value="ECO:0007669"/>
    <property type="project" value="TreeGrafter"/>
</dbReference>
<evidence type="ECO:0000313" key="8">
    <source>
        <dbReference type="Proteomes" id="UP000007799"/>
    </source>
</evidence>
<evidence type="ECO:0000256" key="3">
    <source>
        <dbReference type="PROSITE-ProRule" id="PRU10141"/>
    </source>
</evidence>
<evidence type="ECO:0000256" key="1">
    <source>
        <dbReference type="ARBA" id="ARBA00022741"/>
    </source>
</evidence>
<reference evidence="7" key="1">
    <citation type="submission" date="2009-08" db="EMBL/GenBank/DDBJ databases">
        <title>Annotation of Salpingoeca rosetta.</title>
        <authorList>
            <consortium name="The Broad Institute Genome Sequencing Platform"/>
            <person name="Russ C."/>
            <person name="Cuomo C."/>
            <person name="Burger G."/>
            <person name="Gray M.W."/>
            <person name="Holland P.W.H."/>
            <person name="King N."/>
            <person name="Lang F.B.F."/>
            <person name="Roger A.J."/>
            <person name="Ruiz-Trillo I."/>
            <person name="Young S.K."/>
            <person name="Zeng Q."/>
            <person name="Gargeya S."/>
            <person name="Alvarado L."/>
            <person name="Berlin A."/>
            <person name="Chapman S.B."/>
            <person name="Chen Z."/>
            <person name="Freedman E."/>
            <person name="Gellesch M."/>
            <person name="Goldberg J."/>
            <person name="Griggs A."/>
            <person name="Gujja S."/>
            <person name="Heilman E."/>
            <person name="Heiman D."/>
            <person name="Howarth C."/>
            <person name="Mehta T."/>
            <person name="Neiman D."/>
            <person name="Pearson M."/>
            <person name="Roberts A."/>
            <person name="Saif S."/>
            <person name="Shea T."/>
            <person name="Shenoy N."/>
            <person name="Sisk P."/>
            <person name="Stolte C."/>
            <person name="Sykes S."/>
            <person name="White J."/>
            <person name="Yandava C."/>
            <person name="Haas B."/>
            <person name="Nusbaum C."/>
            <person name="Birren B."/>
        </authorList>
    </citation>
    <scope>NUCLEOTIDE SEQUENCE [LARGE SCALE GENOMIC DNA]</scope>
    <source>
        <strain evidence="7">ATCC 50818</strain>
    </source>
</reference>
<dbReference type="Proteomes" id="UP000007799">
    <property type="component" value="Unassembled WGS sequence"/>
</dbReference>